<name>A0A059A8B8_EUCGR</name>
<accession>A0A059A8B8</accession>
<gene>
    <name evidence="1" type="ORF">EUGRSUZ_K03135</name>
</gene>
<dbReference type="EMBL" id="KK198763">
    <property type="protein sequence ID" value="KCW49610.1"/>
    <property type="molecule type" value="Genomic_DNA"/>
</dbReference>
<protein>
    <submittedName>
        <fullName evidence="1">Uncharacterized protein</fullName>
    </submittedName>
</protein>
<evidence type="ECO:0000313" key="1">
    <source>
        <dbReference type="EMBL" id="KCW49610.1"/>
    </source>
</evidence>
<proteinExistence type="predicted"/>
<organism evidence="1">
    <name type="scientific">Eucalyptus grandis</name>
    <name type="common">Flooded gum</name>
    <dbReference type="NCBI Taxonomy" id="71139"/>
    <lineage>
        <taxon>Eukaryota</taxon>
        <taxon>Viridiplantae</taxon>
        <taxon>Streptophyta</taxon>
        <taxon>Embryophyta</taxon>
        <taxon>Tracheophyta</taxon>
        <taxon>Spermatophyta</taxon>
        <taxon>Magnoliopsida</taxon>
        <taxon>eudicotyledons</taxon>
        <taxon>Gunneridae</taxon>
        <taxon>Pentapetalae</taxon>
        <taxon>rosids</taxon>
        <taxon>malvids</taxon>
        <taxon>Myrtales</taxon>
        <taxon>Myrtaceae</taxon>
        <taxon>Myrtoideae</taxon>
        <taxon>Eucalypteae</taxon>
        <taxon>Eucalyptus</taxon>
    </lineage>
</organism>
<reference evidence="1" key="1">
    <citation type="submission" date="2013-07" db="EMBL/GenBank/DDBJ databases">
        <title>The genome of Eucalyptus grandis.</title>
        <authorList>
            <person name="Schmutz J."/>
            <person name="Hayes R."/>
            <person name="Myburg A."/>
            <person name="Tuskan G."/>
            <person name="Grattapaglia D."/>
            <person name="Rokhsar D.S."/>
        </authorList>
    </citation>
    <scope>NUCLEOTIDE SEQUENCE</scope>
    <source>
        <tissue evidence="1">Leaf extractions</tissue>
    </source>
</reference>
<dbReference type="Gramene" id="KCW49610">
    <property type="protein sequence ID" value="KCW49610"/>
    <property type="gene ID" value="EUGRSUZ_K03135"/>
</dbReference>
<dbReference type="AlphaFoldDB" id="A0A059A8B8"/>
<sequence length="74" mass="8181">MSSTSIPATSREEEVKSWPLADCKMFGFLRFLVSRFGSGESLPFCCFCSIAPSRSAPRPRSPGGVRFEFCGRKP</sequence>
<dbReference type="InParanoid" id="A0A059A8B8"/>